<dbReference type="GO" id="GO:0005737">
    <property type="term" value="C:cytoplasm"/>
    <property type="evidence" value="ECO:0007669"/>
    <property type="project" value="TreeGrafter"/>
</dbReference>
<dbReference type="InterPro" id="IPR003126">
    <property type="entry name" value="Znf_UBR"/>
</dbReference>
<evidence type="ECO:0000259" key="7">
    <source>
        <dbReference type="PROSITE" id="PS51157"/>
    </source>
</evidence>
<reference evidence="8" key="1">
    <citation type="submission" date="2014-09" db="EMBL/GenBank/DDBJ databases">
        <title>Draft genome sequence of an oleaginous Mucoromycotina fungus Mucor ambiguus NBRC6742.</title>
        <authorList>
            <person name="Takeda I."/>
            <person name="Yamane N."/>
            <person name="Morita T."/>
            <person name="Tamano K."/>
            <person name="Machida M."/>
            <person name="Baker S."/>
            <person name="Koike H."/>
        </authorList>
    </citation>
    <scope>NUCLEOTIDE SEQUENCE</scope>
    <source>
        <strain evidence="8">NBRC 6742</strain>
    </source>
</reference>
<dbReference type="EMBL" id="DF836404">
    <property type="protein sequence ID" value="GAN06207.1"/>
    <property type="molecule type" value="Genomic_DNA"/>
</dbReference>
<evidence type="ECO:0000256" key="5">
    <source>
        <dbReference type="PROSITE-ProRule" id="PRU00508"/>
    </source>
</evidence>
<dbReference type="InterPro" id="IPR019787">
    <property type="entry name" value="Znf_PHD-finger"/>
</dbReference>
<dbReference type="Proteomes" id="UP000053815">
    <property type="component" value="Unassembled WGS sequence"/>
</dbReference>
<evidence type="ECO:0000313" key="8">
    <source>
        <dbReference type="EMBL" id="GAN06207.1"/>
    </source>
</evidence>
<dbReference type="PANTHER" id="PTHR13513:SF9">
    <property type="entry name" value="E3 UBIQUITIN-PROTEIN LIGASE UBR7-RELATED"/>
    <property type="match status" value="1"/>
</dbReference>
<dbReference type="GO" id="GO:0008270">
    <property type="term" value="F:zinc ion binding"/>
    <property type="evidence" value="ECO:0007669"/>
    <property type="project" value="UniProtKB-KW"/>
</dbReference>
<dbReference type="AlphaFoldDB" id="A0A0C9MSC0"/>
<keyword evidence="1" id="KW-0479">Metal-binding</keyword>
<keyword evidence="2 4" id="KW-0863">Zinc-finger</keyword>
<dbReference type="CDD" id="cd19677">
    <property type="entry name" value="UBR-box_UBR7"/>
    <property type="match status" value="1"/>
</dbReference>
<evidence type="ECO:0000256" key="1">
    <source>
        <dbReference type="ARBA" id="ARBA00022723"/>
    </source>
</evidence>
<accession>A0A0C9MSC0</accession>
<dbReference type="GO" id="GO:0061630">
    <property type="term" value="F:ubiquitin protein ligase activity"/>
    <property type="evidence" value="ECO:0007669"/>
    <property type="project" value="InterPro"/>
</dbReference>
<dbReference type="InterPro" id="IPR040204">
    <property type="entry name" value="UBR7"/>
</dbReference>
<evidence type="ECO:0000256" key="3">
    <source>
        <dbReference type="ARBA" id="ARBA00022833"/>
    </source>
</evidence>
<proteinExistence type="predicted"/>
<sequence>MTNNINKEDDTETVLDYIQRQEKLERDAQDILPGNFDKCTFSLGYIRQPLYACKTCTIDQNEEPAGMCYSCSIACHASHDLFELFPKRAFRCDCGLSGKFGGHACSRMVPEKLELATNEKNQYNHNFKNLYCRCDQTYDPEKEEETMYQCIACEDWFHERCIGNIPEAIDEFDCYICRDCTKKYPFLMNGKDAKFSYGLSKGDAPIHQWILPESQVKDTKQEEDSTITDLEATKVANGALNADTAAVANQDTVLLDQGASATGEKRKREEEEPTNKQNIIANVFKKAKCESDCQNVDASLLPEHDHVEIFLQDDWRQSLCRCVKCMEDYKTHQVEFLLEEEHTVEPENDEDAGKSLLEVGMEQLQRMDRVQAIESVRAFQTLASDLKQFFGTFKEEGKIVTKEDVQEYFDAKRRERHQQQ</sequence>
<dbReference type="CDD" id="cd15542">
    <property type="entry name" value="PHD_UBR7"/>
    <property type="match status" value="1"/>
</dbReference>
<dbReference type="PROSITE" id="PS51157">
    <property type="entry name" value="ZF_UBR"/>
    <property type="match status" value="1"/>
</dbReference>
<evidence type="ECO:0000259" key="6">
    <source>
        <dbReference type="PROSITE" id="PS50016"/>
    </source>
</evidence>
<feature type="zinc finger region" description="UBR-type" evidence="5">
    <location>
        <begin position="37"/>
        <end position="110"/>
    </location>
</feature>
<dbReference type="SUPFAM" id="SSF57903">
    <property type="entry name" value="FYVE/PHD zinc finger"/>
    <property type="match status" value="1"/>
</dbReference>
<keyword evidence="9" id="KW-1185">Reference proteome</keyword>
<evidence type="ECO:0000256" key="4">
    <source>
        <dbReference type="PROSITE-ProRule" id="PRU00146"/>
    </source>
</evidence>
<dbReference type="OrthoDB" id="5795902at2759"/>
<evidence type="ECO:0000313" key="9">
    <source>
        <dbReference type="Proteomes" id="UP000053815"/>
    </source>
</evidence>
<dbReference type="Gene3D" id="3.30.40.10">
    <property type="entry name" value="Zinc/RING finger domain, C3HC4 (zinc finger)"/>
    <property type="match status" value="1"/>
</dbReference>
<organism evidence="8">
    <name type="scientific">Mucor ambiguus</name>
    <dbReference type="NCBI Taxonomy" id="91626"/>
    <lineage>
        <taxon>Eukaryota</taxon>
        <taxon>Fungi</taxon>
        <taxon>Fungi incertae sedis</taxon>
        <taxon>Mucoromycota</taxon>
        <taxon>Mucoromycotina</taxon>
        <taxon>Mucoromycetes</taxon>
        <taxon>Mucorales</taxon>
        <taxon>Mucorineae</taxon>
        <taxon>Mucoraceae</taxon>
        <taxon>Mucor</taxon>
    </lineage>
</organism>
<dbReference type="PROSITE" id="PS50016">
    <property type="entry name" value="ZF_PHD_2"/>
    <property type="match status" value="1"/>
</dbReference>
<dbReference type="PANTHER" id="PTHR13513">
    <property type="entry name" value="E3 UBIQUITIN-PROTEIN LIGASE UBR7"/>
    <property type="match status" value="1"/>
</dbReference>
<dbReference type="InterPro" id="IPR013083">
    <property type="entry name" value="Znf_RING/FYVE/PHD"/>
</dbReference>
<gene>
    <name evidence="8" type="ORF">MAM1_0115c05687</name>
</gene>
<name>A0A0C9MSC0_9FUNG</name>
<feature type="domain" description="PHD-type" evidence="6">
    <location>
        <begin position="129"/>
        <end position="183"/>
    </location>
</feature>
<keyword evidence="3" id="KW-0862">Zinc</keyword>
<dbReference type="SMART" id="SM00249">
    <property type="entry name" value="PHD"/>
    <property type="match status" value="1"/>
</dbReference>
<dbReference type="InterPro" id="IPR001965">
    <property type="entry name" value="Znf_PHD"/>
</dbReference>
<feature type="domain" description="UBR-type" evidence="7">
    <location>
        <begin position="37"/>
        <end position="110"/>
    </location>
</feature>
<dbReference type="SMART" id="SM00396">
    <property type="entry name" value="ZnF_UBR1"/>
    <property type="match status" value="1"/>
</dbReference>
<evidence type="ECO:0000256" key="2">
    <source>
        <dbReference type="ARBA" id="ARBA00022771"/>
    </source>
</evidence>
<dbReference type="InterPro" id="IPR011011">
    <property type="entry name" value="Znf_FYVE_PHD"/>
</dbReference>
<dbReference type="Pfam" id="PF02207">
    <property type="entry name" value="zf-UBR"/>
    <property type="match status" value="1"/>
</dbReference>
<protein>
    <submittedName>
        <fullName evidence="8">E3 ubiquitin-protein ligase UBR7-like</fullName>
    </submittedName>
</protein>
<dbReference type="InterPro" id="IPR047506">
    <property type="entry name" value="UBR7-like_UBR-box"/>
</dbReference>